<reference evidence="2 3" key="1">
    <citation type="submission" date="2023-03" db="EMBL/GenBank/DDBJ databases">
        <title>Altererythrobacter sp. CAU 1644 isolated from sand.</title>
        <authorList>
            <person name="Kim W."/>
        </authorList>
    </citation>
    <scope>NUCLEOTIDE SEQUENCE [LARGE SCALE GENOMIC DNA]</scope>
    <source>
        <strain evidence="2 3">CAU 1644</strain>
    </source>
</reference>
<dbReference type="Proteomes" id="UP001215827">
    <property type="component" value="Chromosome"/>
</dbReference>
<dbReference type="InterPro" id="IPR039935">
    <property type="entry name" value="YML079W-like"/>
</dbReference>
<dbReference type="PANTHER" id="PTHR33387:SF3">
    <property type="entry name" value="DUF985 DOMAIN-CONTAINING PROTEIN"/>
    <property type="match status" value="1"/>
</dbReference>
<dbReference type="Gene3D" id="2.60.120.10">
    <property type="entry name" value="Jelly Rolls"/>
    <property type="match status" value="1"/>
</dbReference>
<sequence>MTDARALIDRLELIPHPEGGWYRETWRGPGGPSGRAVGTAILFLLERDQRSHWHRVDAHELWLWQMGDPLSLHIAATEADRAVPLVLGPNSEEGQQFQAVVQAGHWQAAIPANQGSGFGFTLVSCVVTPGFEFAGFELAPPGWEPG</sequence>
<dbReference type="Pfam" id="PF06172">
    <property type="entry name" value="Cupin_5"/>
    <property type="match status" value="1"/>
</dbReference>
<dbReference type="InterPro" id="IPR011051">
    <property type="entry name" value="RmlC_Cupin_sf"/>
</dbReference>
<keyword evidence="3" id="KW-1185">Reference proteome</keyword>
<dbReference type="RefSeq" id="WP_278015021.1">
    <property type="nucleotide sequence ID" value="NZ_CP121106.1"/>
</dbReference>
<evidence type="ECO:0000313" key="3">
    <source>
        <dbReference type="Proteomes" id="UP001215827"/>
    </source>
</evidence>
<evidence type="ECO:0000313" key="2">
    <source>
        <dbReference type="EMBL" id="WFL76255.1"/>
    </source>
</evidence>
<gene>
    <name evidence="2" type="ORF">P7228_09615</name>
</gene>
<dbReference type="InterPro" id="IPR014710">
    <property type="entry name" value="RmlC-like_jellyroll"/>
</dbReference>
<dbReference type="EMBL" id="CP121106">
    <property type="protein sequence ID" value="WFL76255.1"/>
    <property type="molecule type" value="Genomic_DNA"/>
</dbReference>
<proteinExistence type="predicted"/>
<name>A0ABY8FPQ8_9SPHN</name>
<dbReference type="PANTHER" id="PTHR33387">
    <property type="entry name" value="RMLC-LIKE JELLY ROLL FOLD PROTEIN"/>
    <property type="match status" value="1"/>
</dbReference>
<dbReference type="SUPFAM" id="SSF51182">
    <property type="entry name" value="RmlC-like cupins"/>
    <property type="match status" value="1"/>
</dbReference>
<dbReference type="CDD" id="cd06121">
    <property type="entry name" value="cupin_YML079wp"/>
    <property type="match status" value="1"/>
</dbReference>
<feature type="domain" description="DUF985" evidence="1">
    <location>
        <begin position="6"/>
        <end position="139"/>
    </location>
</feature>
<organism evidence="2 3">
    <name type="scientific">Altererythrobacter arenosus</name>
    <dbReference type="NCBI Taxonomy" id="3032592"/>
    <lineage>
        <taxon>Bacteria</taxon>
        <taxon>Pseudomonadati</taxon>
        <taxon>Pseudomonadota</taxon>
        <taxon>Alphaproteobacteria</taxon>
        <taxon>Sphingomonadales</taxon>
        <taxon>Erythrobacteraceae</taxon>
        <taxon>Altererythrobacter</taxon>
    </lineage>
</organism>
<protein>
    <submittedName>
        <fullName evidence="2">Cupin domain-containing protein</fullName>
    </submittedName>
</protein>
<accession>A0ABY8FPQ8</accession>
<evidence type="ECO:0000259" key="1">
    <source>
        <dbReference type="Pfam" id="PF06172"/>
    </source>
</evidence>
<dbReference type="InterPro" id="IPR009327">
    <property type="entry name" value="Cupin_DUF985"/>
</dbReference>